<name>A0A1D9G0H8_MOOP1</name>
<keyword evidence="1" id="KW-0732">Signal</keyword>
<proteinExistence type="predicted"/>
<gene>
    <name evidence="2" type="ORF">BJP36_15415</name>
</gene>
<feature type="chain" id="PRO_5009441750" evidence="1">
    <location>
        <begin position="25"/>
        <end position="99"/>
    </location>
</feature>
<dbReference type="EMBL" id="CP017708">
    <property type="protein sequence ID" value="AOY81081.1"/>
    <property type="molecule type" value="Genomic_DNA"/>
</dbReference>
<dbReference type="Proteomes" id="UP000176944">
    <property type="component" value="Chromosome"/>
</dbReference>
<evidence type="ECO:0000313" key="2">
    <source>
        <dbReference type="EMBL" id="AOY81081.1"/>
    </source>
</evidence>
<accession>A0A1D9G0H8</accession>
<organism evidence="2 3">
    <name type="scientific">Moorena producens (strain JHB)</name>
    <dbReference type="NCBI Taxonomy" id="1454205"/>
    <lineage>
        <taxon>Bacteria</taxon>
        <taxon>Bacillati</taxon>
        <taxon>Cyanobacteriota</taxon>
        <taxon>Cyanophyceae</taxon>
        <taxon>Coleofasciculales</taxon>
        <taxon>Coleofasciculaceae</taxon>
        <taxon>Moorena</taxon>
    </lineage>
</organism>
<evidence type="ECO:0000313" key="3">
    <source>
        <dbReference type="Proteomes" id="UP000176944"/>
    </source>
</evidence>
<evidence type="ECO:0000256" key="1">
    <source>
        <dbReference type="SAM" id="SignalP"/>
    </source>
</evidence>
<sequence>MKKYLTTLLLLLTLSFAFAPPALAFSYCRTKNNNRICILSIKRSAKYLWEYRAAVSVNGVATPIEIYNCRNRIRVKKYRTVVPFQDNGPGELICSILKK</sequence>
<protein>
    <submittedName>
        <fullName evidence="2">Uncharacterized protein</fullName>
    </submittedName>
</protein>
<reference evidence="3" key="1">
    <citation type="submission" date="2016-10" db="EMBL/GenBank/DDBJ databases">
        <title>Comparative genomics uncovers the prolific and rare metabolic potential of the cyanobacterial genus Moorea.</title>
        <authorList>
            <person name="Leao T."/>
            <person name="Castelao G."/>
            <person name="Korobeynikov A."/>
            <person name="Monroe E.A."/>
            <person name="Podell S."/>
            <person name="Glukhov E."/>
            <person name="Allen E."/>
            <person name="Gerwick W.H."/>
            <person name="Gerwick L."/>
        </authorList>
    </citation>
    <scope>NUCLEOTIDE SEQUENCE [LARGE SCALE GENOMIC DNA]</scope>
    <source>
        <strain evidence="3">JHB</strain>
    </source>
</reference>
<dbReference type="AlphaFoldDB" id="A0A1D9G0H8"/>
<feature type="signal peptide" evidence="1">
    <location>
        <begin position="1"/>
        <end position="24"/>
    </location>
</feature>